<comment type="caution">
    <text evidence="2">The sequence shown here is derived from an EMBL/GenBank/DDBJ whole genome shotgun (WGS) entry which is preliminary data.</text>
</comment>
<dbReference type="InterPro" id="IPR013096">
    <property type="entry name" value="Cupin_2"/>
</dbReference>
<dbReference type="InterPro" id="IPR025499">
    <property type="entry name" value="KdgF"/>
</dbReference>
<evidence type="ECO:0000313" key="2">
    <source>
        <dbReference type="EMBL" id="MCH5598130.1"/>
    </source>
</evidence>
<dbReference type="InterPro" id="IPR052535">
    <property type="entry name" value="Bacilysin_H2HPP_isomerase"/>
</dbReference>
<feature type="domain" description="Cupin type-2" evidence="1">
    <location>
        <begin position="47"/>
        <end position="103"/>
    </location>
</feature>
<proteinExistence type="predicted"/>
<dbReference type="PIRSF" id="PIRSF029883">
    <property type="entry name" value="KdgF"/>
    <property type="match status" value="1"/>
</dbReference>
<dbReference type="Pfam" id="PF07883">
    <property type="entry name" value="Cupin_2"/>
    <property type="match status" value="1"/>
</dbReference>
<protein>
    <submittedName>
        <fullName evidence="2">Cupin domain-containing protein</fullName>
    </submittedName>
</protein>
<evidence type="ECO:0000259" key="1">
    <source>
        <dbReference type="Pfam" id="PF07883"/>
    </source>
</evidence>
<name>A0ABS9SIF9_9BACT</name>
<dbReference type="RefSeq" id="WP_240827486.1">
    <property type="nucleotide sequence ID" value="NZ_JAKWBL010000001.1"/>
</dbReference>
<dbReference type="SUPFAM" id="SSF51182">
    <property type="entry name" value="RmlC-like cupins"/>
    <property type="match status" value="1"/>
</dbReference>
<reference evidence="2 3" key="1">
    <citation type="submission" date="2022-02" db="EMBL/GenBank/DDBJ databases">
        <authorList>
            <person name="Min J."/>
        </authorList>
    </citation>
    <scope>NUCLEOTIDE SEQUENCE [LARGE SCALE GENOMIC DNA]</scope>
    <source>
        <strain evidence="2 3">GR10-1</strain>
    </source>
</reference>
<dbReference type="InterPro" id="IPR014710">
    <property type="entry name" value="RmlC-like_jellyroll"/>
</dbReference>
<sequence>MNHIPFYLSGMNNIFFQINKDIPWQDLGNGVERQLFGYDDKIMMVKVRFQEGAVGAVHQHPHVQVSYVESGQFELIGDEVRMLSKGDGYFVPPNILHGCVCKEAGVLVDTFTPLREDFIV</sequence>
<dbReference type="PANTHER" id="PTHR40112">
    <property type="entry name" value="H2HPP ISOMERASE"/>
    <property type="match status" value="1"/>
</dbReference>
<dbReference type="PANTHER" id="PTHR40112:SF1">
    <property type="entry name" value="H2HPP ISOMERASE"/>
    <property type="match status" value="1"/>
</dbReference>
<dbReference type="EMBL" id="JAKWBL010000001">
    <property type="protein sequence ID" value="MCH5598130.1"/>
    <property type="molecule type" value="Genomic_DNA"/>
</dbReference>
<organism evidence="2 3">
    <name type="scientific">Niabella ginsengisoli</name>
    <dbReference type="NCBI Taxonomy" id="522298"/>
    <lineage>
        <taxon>Bacteria</taxon>
        <taxon>Pseudomonadati</taxon>
        <taxon>Bacteroidota</taxon>
        <taxon>Chitinophagia</taxon>
        <taxon>Chitinophagales</taxon>
        <taxon>Chitinophagaceae</taxon>
        <taxon>Niabella</taxon>
    </lineage>
</organism>
<dbReference type="Proteomes" id="UP001202248">
    <property type="component" value="Unassembled WGS sequence"/>
</dbReference>
<dbReference type="InterPro" id="IPR011051">
    <property type="entry name" value="RmlC_Cupin_sf"/>
</dbReference>
<dbReference type="CDD" id="cd02238">
    <property type="entry name" value="cupin_KdgF"/>
    <property type="match status" value="1"/>
</dbReference>
<keyword evidence="3" id="KW-1185">Reference proteome</keyword>
<evidence type="ECO:0000313" key="3">
    <source>
        <dbReference type="Proteomes" id="UP001202248"/>
    </source>
</evidence>
<accession>A0ABS9SIF9</accession>
<gene>
    <name evidence="2" type="ORF">MKP09_09520</name>
</gene>
<dbReference type="Gene3D" id="2.60.120.10">
    <property type="entry name" value="Jelly Rolls"/>
    <property type="match status" value="1"/>
</dbReference>